<keyword evidence="3" id="KW-0547">Nucleotide-binding</keyword>
<evidence type="ECO:0000256" key="4">
    <source>
        <dbReference type="ARBA" id="ARBA00022840"/>
    </source>
</evidence>
<dbReference type="InterPro" id="IPR010488">
    <property type="entry name" value="Zeta_toxin_domain"/>
</dbReference>
<dbReference type="RefSeq" id="WP_318063381.1">
    <property type="nucleotide sequence ID" value="NZ_JAWONS010000102.1"/>
</dbReference>
<gene>
    <name evidence="8" type="ORF">RZO55_05510</name>
</gene>
<dbReference type="SUPFAM" id="SSF52540">
    <property type="entry name" value="P-loop containing nucleoside triphosphate hydrolases"/>
    <property type="match status" value="1"/>
</dbReference>
<evidence type="ECO:0000313" key="9">
    <source>
        <dbReference type="Proteomes" id="UP001276854"/>
    </source>
</evidence>
<dbReference type="EC" id="2.7.1.176" evidence="2"/>
<keyword evidence="9" id="KW-1185">Reference proteome</keyword>
<name>A0ABU4GHD4_9CLOT</name>
<evidence type="ECO:0000256" key="5">
    <source>
        <dbReference type="ARBA" id="ARBA00032897"/>
    </source>
</evidence>
<evidence type="ECO:0000259" key="7">
    <source>
        <dbReference type="Pfam" id="PF06414"/>
    </source>
</evidence>
<feature type="domain" description="Zeta toxin" evidence="7">
    <location>
        <begin position="4"/>
        <end position="128"/>
    </location>
</feature>
<keyword evidence="4" id="KW-0067">ATP-binding</keyword>
<dbReference type="PANTHER" id="PTHR39206:SF1">
    <property type="entry name" value="SLL8004 PROTEIN"/>
    <property type="match status" value="1"/>
</dbReference>
<dbReference type="InterPro" id="IPR027417">
    <property type="entry name" value="P-loop_NTPase"/>
</dbReference>
<protein>
    <recommendedName>
        <fullName evidence="5">UDP-N-acetylglucosamine kinase</fullName>
        <ecNumber evidence="2">2.7.1.176</ecNumber>
    </recommendedName>
    <alternativeName>
        <fullName evidence="5">UDP-N-acetylglucosamine kinase</fullName>
    </alternativeName>
</protein>
<dbReference type="Pfam" id="PF06414">
    <property type="entry name" value="Zeta_toxin"/>
    <property type="match status" value="1"/>
</dbReference>
<dbReference type="Proteomes" id="UP001276854">
    <property type="component" value="Unassembled WGS sequence"/>
</dbReference>
<organism evidence="8 9">
    <name type="scientific">Clostridium boliviensis</name>
    <dbReference type="NCBI Taxonomy" id="318465"/>
    <lineage>
        <taxon>Bacteria</taxon>
        <taxon>Bacillati</taxon>
        <taxon>Bacillota</taxon>
        <taxon>Clostridia</taxon>
        <taxon>Eubacteriales</taxon>
        <taxon>Clostridiaceae</taxon>
        <taxon>Clostridium</taxon>
    </lineage>
</organism>
<comment type="caution">
    <text evidence="8">The sequence shown here is derived from an EMBL/GenBank/DDBJ whole genome shotgun (WGS) entry which is preliminary data.</text>
</comment>
<reference evidence="8 9" key="1">
    <citation type="submission" date="2023-10" db="EMBL/GenBank/DDBJ databases">
        <title>A novel Glycoside Hydrolase 43-Like Enzyme from Clostrdium boliviensis is an Endo-xylanase, and a Candidate for Xylooligosaccharides Production from Different Xylan Substrates.</title>
        <authorList>
            <person name="Alvarez M.T."/>
            <person name="Rocabado-Villegas L.R."/>
            <person name="Salas-Veizaga D.M."/>
            <person name="Linares-Pasten J.A."/>
            <person name="Gudmundsdottir E.E."/>
            <person name="Hreggvidsson G.O."/>
            <person name="Adlercreutz P."/>
            <person name="Nordberg Karlsson E."/>
        </authorList>
    </citation>
    <scope>NUCLEOTIDE SEQUENCE [LARGE SCALE GENOMIC DNA]</scope>
    <source>
        <strain evidence="8 9">E-1</strain>
    </source>
</reference>
<comment type="catalytic activity">
    <reaction evidence="6">
        <text>UDP-N-acetyl-alpha-D-glucosamine + ATP = UDP-N-acetyl-alpha-D-glucosamine 3'-phosphate + ADP + H(+)</text>
        <dbReference type="Rhea" id="RHEA:32671"/>
        <dbReference type="ChEBI" id="CHEBI:15378"/>
        <dbReference type="ChEBI" id="CHEBI:30616"/>
        <dbReference type="ChEBI" id="CHEBI:57705"/>
        <dbReference type="ChEBI" id="CHEBI:64353"/>
        <dbReference type="ChEBI" id="CHEBI:456216"/>
        <dbReference type="EC" id="2.7.1.176"/>
    </reaction>
</comment>
<proteinExistence type="inferred from homology"/>
<dbReference type="PANTHER" id="PTHR39206">
    <property type="entry name" value="SLL8004 PROTEIN"/>
    <property type="match status" value="1"/>
</dbReference>
<accession>A0ABU4GHD4</accession>
<evidence type="ECO:0000313" key="8">
    <source>
        <dbReference type="EMBL" id="MDW2797036.1"/>
    </source>
</evidence>
<sequence length="164" mass="18698">MKQYIVFAGVNGAGKSTLYQTFPRFQNMPRINTDEILKTFGDWKVTSDVMKAGKLAVQELNRCLSAGISFNQETTLCGKTIFKTIEKAKNQGYSIELYYVGVDTVELAKERIVYRVSKGGHGIPDADVEKRYLETFRNLKQILPMCNLASLYDNTEEFRRIAIY</sequence>
<evidence type="ECO:0000256" key="2">
    <source>
        <dbReference type="ARBA" id="ARBA00011963"/>
    </source>
</evidence>
<evidence type="ECO:0000256" key="6">
    <source>
        <dbReference type="ARBA" id="ARBA00048178"/>
    </source>
</evidence>
<dbReference type="EMBL" id="JAWONS010000102">
    <property type="protein sequence ID" value="MDW2797036.1"/>
    <property type="molecule type" value="Genomic_DNA"/>
</dbReference>
<evidence type="ECO:0000256" key="3">
    <source>
        <dbReference type="ARBA" id="ARBA00022741"/>
    </source>
</evidence>
<dbReference type="Gene3D" id="3.40.50.300">
    <property type="entry name" value="P-loop containing nucleotide triphosphate hydrolases"/>
    <property type="match status" value="1"/>
</dbReference>
<comment type="similarity">
    <text evidence="1">Belongs to the zeta toxin family.</text>
</comment>
<evidence type="ECO:0000256" key="1">
    <source>
        <dbReference type="ARBA" id="ARBA00009104"/>
    </source>
</evidence>